<dbReference type="AlphaFoldDB" id="A0A644YQQ2"/>
<reference evidence="1" key="1">
    <citation type="submission" date="2019-08" db="EMBL/GenBank/DDBJ databases">
        <authorList>
            <person name="Kucharzyk K."/>
            <person name="Murdoch R.W."/>
            <person name="Higgins S."/>
            <person name="Loffler F."/>
        </authorList>
    </citation>
    <scope>NUCLEOTIDE SEQUENCE</scope>
</reference>
<protein>
    <submittedName>
        <fullName evidence="1">Uncharacterized protein</fullName>
    </submittedName>
</protein>
<dbReference type="EMBL" id="VSSQ01005844">
    <property type="protein sequence ID" value="MPM30639.1"/>
    <property type="molecule type" value="Genomic_DNA"/>
</dbReference>
<name>A0A644YQQ2_9ZZZZ</name>
<proteinExistence type="predicted"/>
<organism evidence="1">
    <name type="scientific">bioreactor metagenome</name>
    <dbReference type="NCBI Taxonomy" id="1076179"/>
    <lineage>
        <taxon>unclassified sequences</taxon>
        <taxon>metagenomes</taxon>
        <taxon>ecological metagenomes</taxon>
    </lineage>
</organism>
<evidence type="ECO:0000313" key="1">
    <source>
        <dbReference type="EMBL" id="MPM30639.1"/>
    </source>
</evidence>
<comment type="caution">
    <text evidence="1">The sequence shown here is derived from an EMBL/GenBank/DDBJ whole genome shotgun (WGS) entry which is preliminary data.</text>
</comment>
<sequence>MDKTRAHGHDTTRNTNPLCNQSLNIATGTNIVGTTAINVANITTIGV</sequence>
<gene>
    <name evidence="1" type="ORF">SDC9_77189</name>
</gene>
<accession>A0A644YQQ2</accession>